<reference evidence="1" key="1">
    <citation type="submission" date="2019-11" db="EMBL/GenBank/DDBJ databases">
        <title>Nori genome reveals adaptations in red seaweeds to the harsh intertidal environment.</title>
        <authorList>
            <person name="Wang D."/>
            <person name="Mao Y."/>
        </authorList>
    </citation>
    <scope>NUCLEOTIDE SEQUENCE</scope>
    <source>
        <tissue evidence="1">Gametophyte</tissue>
    </source>
</reference>
<evidence type="ECO:0000313" key="2">
    <source>
        <dbReference type="Proteomes" id="UP000798662"/>
    </source>
</evidence>
<proteinExistence type="predicted"/>
<gene>
    <name evidence="1" type="ORF">I4F81_000104</name>
</gene>
<organism evidence="1 2">
    <name type="scientific">Pyropia yezoensis</name>
    <name type="common">Susabi-nori</name>
    <name type="synonym">Porphyra yezoensis</name>
    <dbReference type="NCBI Taxonomy" id="2788"/>
    <lineage>
        <taxon>Eukaryota</taxon>
        <taxon>Rhodophyta</taxon>
        <taxon>Bangiophyceae</taxon>
        <taxon>Bangiales</taxon>
        <taxon>Bangiaceae</taxon>
        <taxon>Pyropia</taxon>
    </lineage>
</organism>
<dbReference type="Proteomes" id="UP000798662">
    <property type="component" value="Chromosome 1"/>
</dbReference>
<name>A0ACC3BJ07_PYRYE</name>
<comment type="caution">
    <text evidence="1">The sequence shown here is derived from an EMBL/GenBank/DDBJ whole genome shotgun (WGS) entry which is preliminary data.</text>
</comment>
<keyword evidence="2" id="KW-1185">Reference proteome</keyword>
<dbReference type="EMBL" id="CM020618">
    <property type="protein sequence ID" value="KAK1857487.1"/>
    <property type="molecule type" value="Genomic_DNA"/>
</dbReference>
<protein>
    <submittedName>
        <fullName evidence="1">Uncharacterized protein</fullName>
    </submittedName>
</protein>
<sequence>MDVDVVDVSVPFLFGLDALDANEMYVNTVTNELVCVAYKLSVPVTRKYGHVFLEWSRDTLYTMVEAERLHRHFCHPAPERLFAVLRQANDPHANKETLSRLEEVTATCDTCQRLAKEPTRFRVALPAEDIVFNRTVLVDLMWLESEPVLHVVDKDTGFNAGAFMRDGETADAAWSLYLRIWVYPYAGHPDAMHTDQGPQLTSAKWRALLQAVGTKHIESGIESHNALGSGERYHAFLRQIYRRVRADHPTLAAEHALSLAVSAMNNTAGPAGLVPTLLVFGIVPRTPISPVDLPAQKVRLEAMRTARDEMRRTVARARLREALRMRVPRAADADVAAGMAVLVFREKPVNSWVGPYTVIKADGKLVWIDVDGTEKLFSVDNVKQYRHSAVPGAKGGESDQISPDGSDNAAPPRPEDGELSVREVGDEELDQLMDAKRTGDQLLRDLCIGLHTFSETAPPSEHIFPPSGVLITEVLTEGDVRIQSEPWDASVDTAGAGEVKLDAPGSGNVASSGEPAAAAPAGETFSFQAEVSRVMDIIIHSLYSNRNIFLRELISNASDALDKIRFLALSDGGQLGSGDAAALEIRVRADKDARTLTLRDRGVGMTRAELIANLGTIAKSGTRAFIDKLSTAKGDSSNLIGQFGVGFYSAYLVADRVTVRTKHNEESAQYVWESGADQTFTIREDVDGAPLVRGTELTLHLKEDAGEYLDPTKLKELIQKYSQFINFPIYLEVAEEVEVPVESPADEKADADKPTDDKEGDDAEADVKAKEAADDMKVEDGDDDAKASDAKEEPPKTKKETVYKWELVNEHKPIWTRDANEVTSDEYDSFFNTIAKLPGKPLAKSHFKAEGDVDFRSILYIPDKPPVNLYNNAESEKDAIKMYVRRVLVTDKFEFGLLPRYLGFLIGIVDSDDLPINVSREMLQQSKTLSVIKRKLVRKALDMIRGLSEKAKADAKPADDEVDMDAAKESADADADGADNAAKDSSADDDEAGKKPDPYVAFWKAYGKSIKLGIVEDEPNRERLAKLLRFRTSKTNASDDVDWASLDDYVDRMKEDQEYIYYSSGESVEAIRRSPFLERLLEKDYEVLYLDEPIDEHMIMSLPDYQGSKVMSAEKDNFKFGDKDQKDAKERLDGVKAEFRPLTKFLKTSLGDKVSKVRLSSRLSSTPCVLSTEQWGYSARMEIIMKAQAFSDPDSYKYMMPKAKVMEIHPGHPLIRKLRDLVVADDQSKQAAELAHLVYDTALVSSGFLMQDNSEFAERMYKMLRQVSGVDESAKVEEIELPSSEPEKSPETKDAGADATNDSEAKDATADSDAKDATIDSDATGDTPVASSAAEESPVAGSEERDEL</sequence>
<accession>A0ACC3BJ07</accession>
<evidence type="ECO:0000313" key="1">
    <source>
        <dbReference type="EMBL" id="KAK1857487.1"/>
    </source>
</evidence>